<comment type="cofactor">
    <cofactor evidence="1">
        <name>heme</name>
        <dbReference type="ChEBI" id="CHEBI:30413"/>
    </cofactor>
</comment>
<dbReference type="AlphaFoldDB" id="A0A9P3Q6U6"/>
<dbReference type="EMBL" id="BRXE01000016">
    <property type="protein sequence ID" value="GLB82811.1"/>
    <property type="molecule type" value="Genomic_DNA"/>
</dbReference>
<organism evidence="10 11">
    <name type="scientific">Mycobacterium kiyosense</name>
    <dbReference type="NCBI Taxonomy" id="2871094"/>
    <lineage>
        <taxon>Bacteria</taxon>
        <taxon>Bacillati</taxon>
        <taxon>Actinomycetota</taxon>
        <taxon>Actinomycetes</taxon>
        <taxon>Mycobacteriales</taxon>
        <taxon>Mycobacteriaceae</taxon>
        <taxon>Mycobacterium</taxon>
    </lineage>
</organism>
<dbReference type="InterPro" id="IPR036396">
    <property type="entry name" value="Cyt_P450_sf"/>
</dbReference>
<gene>
    <name evidence="10" type="ORF">Mkiyose1413_17860</name>
    <name evidence="9" type="ORF">SRL2020028_20670</name>
</gene>
<evidence type="ECO:0000313" key="9">
    <source>
        <dbReference type="EMBL" id="GLB82811.1"/>
    </source>
</evidence>
<dbReference type="CDD" id="cd20625">
    <property type="entry name" value="CYP164-like"/>
    <property type="match status" value="1"/>
</dbReference>
<dbReference type="PANTHER" id="PTHR46696:SF1">
    <property type="entry name" value="CYTOCHROME P450 YJIB-RELATED"/>
    <property type="match status" value="1"/>
</dbReference>
<dbReference type="Gene3D" id="1.10.630.10">
    <property type="entry name" value="Cytochrome P450"/>
    <property type="match status" value="1"/>
</dbReference>
<dbReference type="PRINTS" id="PR00359">
    <property type="entry name" value="BP450"/>
</dbReference>
<keyword evidence="5 8" id="KW-0560">Oxidoreductase</keyword>
<keyword evidence="6 8" id="KW-0408">Iron</keyword>
<evidence type="ECO:0000256" key="3">
    <source>
        <dbReference type="ARBA" id="ARBA00022617"/>
    </source>
</evidence>
<dbReference type="InterPro" id="IPR001128">
    <property type="entry name" value="Cyt_P450"/>
</dbReference>
<keyword evidence="4 8" id="KW-0479">Metal-binding</keyword>
<dbReference type="PROSITE" id="PS00086">
    <property type="entry name" value="CYTOCHROME_P450"/>
    <property type="match status" value="1"/>
</dbReference>
<evidence type="ECO:0000256" key="5">
    <source>
        <dbReference type="ARBA" id="ARBA00023002"/>
    </source>
</evidence>
<keyword evidence="3 8" id="KW-0349">Heme</keyword>
<dbReference type="GO" id="GO:0005506">
    <property type="term" value="F:iron ion binding"/>
    <property type="evidence" value="ECO:0007669"/>
    <property type="project" value="InterPro"/>
</dbReference>
<accession>A0A9P3Q6U6</accession>
<dbReference type="Proteomes" id="UP001064782">
    <property type="component" value="Unassembled WGS sequence"/>
</dbReference>
<dbReference type="GO" id="GO:0004497">
    <property type="term" value="F:monooxygenase activity"/>
    <property type="evidence" value="ECO:0007669"/>
    <property type="project" value="UniProtKB-KW"/>
</dbReference>
<dbReference type="Pfam" id="PF00067">
    <property type="entry name" value="p450"/>
    <property type="match status" value="1"/>
</dbReference>
<dbReference type="InterPro" id="IPR002397">
    <property type="entry name" value="Cyt_P450_B"/>
</dbReference>
<dbReference type="InterPro" id="IPR017972">
    <property type="entry name" value="Cyt_P450_CS"/>
</dbReference>
<evidence type="ECO:0000256" key="4">
    <source>
        <dbReference type="ARBA" id="ARBA00022723"/>
    </source>
</evidence>
<dbReference type="SUPFAM" id="SSF48264">
    <property type="entry name" value="Cytochrome P450"/>
    <property type="match status" value="1"/>
</dbReference>
<dbReference type="FunFam" id="1.10.630.10:FF:000018">
    <property type="entry name" value="Cytochrome P450 monooxygenase"/>
    <property type="match status" value="1"/>
</dbReference>
<dbReference type="GO" id="GO:0016705">
    <property type="term" value="F:oxidoreductase activity, acting on paired donors, with incorporation or reduction of molecular oxygen"/>
    <property type="evidence" value="ECO:0007669"/>
    <property type="project" value="InterPro"/>
</dbReference>
<keyword evidence="7 8" id="KW-0503">Monooxygenase</keyword>
<dbReference type="Proteomes" id="UP001165663">
    <property type="component" value="Unassembled WGS sequence"/>
</dbReference>
<dbReference type="GO" id="GO:0020037">
    <property type="term" value="F:heme binding"/>
    <property type="evidence" value="ECO:0007669"/>
    <property type="project" value="InterPro"/>
</dbReference>
<reference evidence="10" key="1">
    <citation type="submission" date="2022-08" db="EMBL/GenBank/DDBJ databases">
        <title>Mycobacterium kiyosense sp. nov., scotochromogenic slow-glowing species isolated from respiratory specimens.</title>
        <authorList>
            <person name="Fukano H."/>
            <person name="Kazumi Y."/>
            <person name="Sakagami N."/>
            <person name="Ato M."/>
            <person name="Mitarai S."/>
            <person name="Hoshino Y."/>
        </authorList>
    </citation>
    <scope>NUCLEOTIDE SEQUENCE</scope>
    <source>
        <strain evidence="10">1413</strain>
        <strain evidence="9">SRL2020-028</strain>
    </source>
</reference>
<evidence type="ECO:0000256" key="2">
    <source>
        <dbReference type="ARBA" id="ARBA00010617"/>
    </source>
</evidence>
<evidence type="ECO:0000256" key="7">
    <source>
        <dbReference type="ARBA" id="ARBA00023033"/>
    </source>
</evidence>
<evidence type="ECO:0000256" key="8">
    <source>
        <dbReference type="RuleBase" id="RU000461"/>
    </source>
</evidence>
<comment type="caution">
    <text evidence="10">The sequence shown here is derived from an EMBL/GenBank/DDBJ whole genome shotgun (WGS) entry which is preliminary data.</text>
</comment>
<dbReference type="EMBL" id="BRZI01000009">
    <property type="protein sequence ID" value="GLD29903.1"/>
    <property type="molecule type" value="Genomic_DNA"/>
</dbReference>
<protein>
    <submittedName>
        <fullName evidence="10">Cytochrome P450 hydroxylase</fullName>
    </submittedName>
</protein>
<sequence length="408" mass="45189">MITRVDDNLLSPANVADPYPALAQLLAEGPVRWSNAHEAWMVLGHASLIQALRDGSLSSDRVMPVFETQLSPEARQQRAPTFEVLRHWMVFNDPPNHTRLRALVSRAFTPRSIERLTPRIEQIVADTLDELQDRGTVDLIRDFAFPIPAIVIAELLGVPVADRDLFKDWSDCIMTLVFGGSTTVDRRERGQDGLLELGAYLRSRVADARSGRADNMLGMLATAQDGDDTLTEDEIVATCTLLLFAGHETTTNLIGNGARALLEHPAELVRFRTDPGVARTAIEEILRFDGPSKVEVRRVVRPVSLGGCELREGQQVLLLQAAANRDPDQFDNPTLFDLTRYPNRHVGFGFGLHHCLGASLARLEGAIALRRLFERFPALAPAGPDPTWHPVLISRGMSSYRVNLGHPR</sequence>
<dbReference type="PANTHER" id="PTHR46696">
    <property type="entry name" value="P450, PUTATIVE (EUROFUNG)-RELATED"/>
    <property type="match status" value="1"/>
</dbReference>
<evidence type="ECO:0000313" key="10">
    <source>
        <dbReference type="EMBL" id="GLD29903.1"/>
    </source>
</evidence>
<proteinExistence type="inferred from homology"/>
<evidence type="ECO:0000313" key="11">
    <source>
        <dbReference type="Proteomes" id="UP001064782"/>
    </source>
</evidence>
<evidence type="ECO:0000256" key="6">
    <source>
        <dbReference type="ARBA" id="ARBA00023004"/>
    </source>
</evidence>
<name>A0A9P3Q6U6_9MYCO</name>
<keyword evidence="11" id="KW-1185">Reference proteome</keyword>
<evidence type="ECO:0000256" key="1">
    <source>
        <dbReference type="ARBA" id="ARBA00001971"/>
    </source>
</evidence>
<comment type="similarity">
    <text evidence="2 8">Belongs to the cytochrome P450 family.</text>
</comment>